<dbReference type="GO" id="GO:0005930">
    <property type="term" value="C:axoneme"/>
    <property type="evidence" value="ECO:0007669"/>
    <property type="project" value="UniProtKB-SubCell"/>
</dbReference>
<dbReference type="EMBL" id="AGSI01000005">
    <property type="protein sequence ID" value="EIE24903.1"/>
    <property type="molecule type" value="Genomic_DNA"/>
</dbReference>
<evidence type="ECO:0000313" key="3">
    <source>
        <dbReference type="Proteomes" id="UP000007264"/>
    </source>
</evidence>
<evidence type="ECO:0000313" key="2">
    <source>
        <dbReference type="EMBL" id="EIE24903.1"/>
    </source>
</evidence>
<dbReference type="GeneID" id="17042978"/>
<comment type="subcellular location">
    <subcellularLocation>
        <location evidence="1">Cytoplasm</location>
        <location evidence="1">Cytoskeleton</location>
        <location evidence="1">Cilium axoneme</location>
    </subcellularLocation>
</comment>
<dbReference type="AlphaFoldDB" id="I0Z2N4"/>
<sequence length="463" mass="51948">MSDSRDTDRKHPTPQEFAAFLGCLGQNLNSLSLFNSGGIFTSKTFEAFWALTNLTYLALSRHRAYIDMEDFERGMQHLKKLKSFQLSSEEVVENPPVGLAFRGLQSFPKVLCSLTTLETLYLSAQQLRRIPQEISQLTRLNTLEIDGGCGLELRLGHLPSALARLPSLAFLGLHGTLTSLEGPDPGPELPYDAHIDAPGNWQQLAKLKSFSFSPMTCCIGPNCPCLPPEVELMTAVQAIALYGYVRQGEAQEPDLSNLRNLTKLEFYTSVFPKFPAWTAGIPSLHYLRIHGNSEDWQVPEGFAALQNLTVTLSNLREVPDSFGGLTMLTRLELSDCKVAKISPSISKLTRLRDLNLKGNYLYPEVPQELSKLTWLHTLYLRGNMARRTKAVKVHKDGSGNALLPKMAATEGSLRWLLKCPDMQQVFLDVTREERDKLRKFRQEMRNAFHGRPVLSLRLSAPYI</sequence>
<dbReference type="KEGG" id="csl:COCSUDRAFT_41168"/>
<comment type="caution">
    <text evidence="2">The sequence shown here is derived from an EMBL/GenBank/DDBJ whole genome shotgun (WGS) entry which is preliminary data.</text>
</comment>
<dbReference type="Proteomes" id="UP000007264">
    <property type="component" value="Unassembled WGS sequence"/>
</dbReference>
<dbReference type="SUPFAM" id="SSF52058">
    <property type="entry name" value="L domain-like"/>
    <property type="match status" value="1"/>
</dbReference>
<evidence type="ECO:0000256" key="1">
    <source>
        <dbReference type="ARBA" id="ARBA00004430"/>
    </source>
</evidence>
<dbReference type="OrthoDB" id="512499at2759"/>
<dbReference type="RefSeq" id="XP_005649447.1">
    <property type="nucleotide sequence ID" value="XM_005649390.1"/>
</dbReference>
<dbReference type="Gene3D" id="3.80.10.10">
    <property type="entry name" value="Ribonuclease Inhibitor"/>
    <property type="match status" value="1"/>
</dbReference>
<name>I0Z2N4_COCSC</name>
<organism evidence="2 3">
    <name type="scientific">Coccomyxa subellipsoidea (strain C-169)</name>
    <name type="common">Green microalga</name>
    <dbReference type="NCBI Taxonomy" id="574566"/>
    <lineage>
        <taxon>Eukaryota</taxon>
        <taxon>Viridiplantae</taxon>
        <taxon>Chlorophyta</taxon>
        <taxon>core chlorophytes</taxon>
        <taxon>Trebouxiophyceae</taxon>
        <taxon>Trebouxiophyceae incertae sedis</taxon>
        <taxon>Coccomyxaceae</taxon>
        <taxon>Coccomyxa</taxon>
        <taxon>Coccomyxa subellipsoidea</taxon>
    </lineage>
</organism>
<proteinExistence type="predicted"/>
<reference evidence="2 3" key="1">
    <citation type="journal article" date="2012" name="Genome Biol.">
        <title>The genome of the polar eukaryotic microalga coccomyxa subellipsoidea reveals traits of cold adaptation.</title>
        <authorList>
            <person name="Blanc G."/>
            <person name="Agarkova I."/>
            <person name="Grimwood J."/>
            <person name="Kuo A."/>
            <person name="Brueggeman A."/>
            <person name="Dunigan D."/>
            <person name="Gurnon J."/>
            <person name="Ladunga I."/>
            <person name="Lindquist E."/>
            <person name="Lucas S."/>
            <person name="Pangilinan J."/>
            <person name="Proschold T."/>
            <person name="Salamov A."/>
            <person name="Schmutz J."/>
            <person name="Weeks D."/>
            <person name="Yamada T."/>
            <person name="Claverie J.M."/>
            <person name="Grigoriev I."/>
            <person name="Van Etten J."/>
            <person name="Lomsadze A."/>
            <person name="Borodovsky M."/>
        </authorList>
    </citation>
    <scope>NUCLEOTIDE SEQUENCE [LARGE SCALE GENOMIC DNA]</scope>
    <source>
        <strain evidence="2 3">C-169</strain>
    </source>
</reference>
<gene>
    <name evidence="2" type="ORF">COCSUDRAFT_41168</name>
</gene>
<accession>I0Z2N4</accession>
<dbReference type="InterPro" id="IPR032675">
    <property type="entry name" value="LRR_dom_sf"/>
</dbReference>
<dbReference type="InterPro" id="IPR050715">
    <property type="entry name" value="LRR-SigEffector_domain"/>
</dbReference>
<protein>
    <submittedName>
        <fullName evidence="2">L domain-like protein</fullName>
    </submittedName>
</protein>
<dbReference type="PANTHER" id="PTHR45752">
    <property type="entry name" value="LEUCINE-RICH REPEAT-CONTAINING"/>
    <property type="match status" value="1"/>
</dbReference>
<keyword evidence="3" id="KW-1185">Reference proteome</keyword>
<dbReference type="eggNOG" id="KOG0617">
    <property type="taxonomic scope" value="Eukaryota"/>
</dbReference>
<dbReference type="PANTHER" id="PTHR45752:SF187">
    <property type="entry name" value="LEUCINE-RICH REPEAT AND IQ DOMAIN-CONTAINING PROTEIN 4"/>
    <property type="match status" value="1"/>
</dbReference>